<protein>
    <submittedName>
        <fullName evidence="2">Uncharacterized protein</fullName>
    </submittedName>
</protein>
<evidence type="ECO:0000313" key="5">
    <source>
        <dbReference type="Proteomes" id="UP000494256"/>
    </source>
</evidence>
<sequence>MQRRSILRSSNPDSEASNSLDVALTKPDDEQLFYTASVHFLLKRLEEKSHKPKHREATQSCCNLSRPTTSANSYIQLTDSIKQHYKPPIAEGSSLSMQQVLPFPKSSRDGYFARLKNMFRKYMRSDSDVNETTIEESETKPISNFKFPRCARLSNIRSSHLVEIIEEKSHETISGSNDKETRNNKSNVIEGRRSVTGCKM</sequence>
<name>A0A8S0ZH75_ARCPL</name>
<proteinExistence type="predicted"/>
<dbReference type="OrthoDB" id="7357323at2759"/>
<evidence type="ECO:0000313" key="2">
    <source>
        <dbReference type="EMBL" id="CAB3230639.1"/>
    </source>
</evidence>
<dbReference type="Proteomes" id="UP000494256">
    <property type="component" value="Unassembled WGS sequence"/>
</dbReference>
<keyword evidence="4" id="KW-1185">Reference proteome</keyword>
<dbReference type="EMBL" id="CADEBD010000288">
    <property type="protein sequence ID" value="CAB3230639.1"/>
    <property type="molecule type" value="Genomic_DNA"/>
</dbReference>
<feature type="compositionally biased region" description="Polar residues" evidence="1">
    <location>
        <begin position="7"/>
        <end position="20"/>
    </location>
</feature>
<comment type="caution">
    <text evidence="2">The sequence shown here is derived from an EMBL/GenBank/DDBJ whole genome shotgun (WGS) entry which is preliminary data.</text>
</comment>
<evidence type="ECO:0000313" key="4">
    <source>
        <dbReference type="Proteomes" id="UP000494106"/>
    </source>
</evidence>
<accession>A0A8S0ZH75</accession>
<gene>
    <name evidence="3" type="ORF">APLA_LOCUS12694</name>
    <name evidence="2" type="ORF">APLA_LOCUS4677</name>
</gene>
<feature type="region of interest" description="Disordered" evidence="1">
    <location>
        <begin position="1"/>
        <end position="22"/>
    </location>
</feature>
<evidence type="ECO:0000313" key="3">
    <source>
        <dbReference type="EMBL" id="CAB3250379.1"/>
    </source>
</evidence>
<evidence type="ECO:0000256" key="1">
    <source>
        <dbReference type="SAM" id="MobiDB-lite"/>
    </source>
</evidence>
<dbReference type="EMBL" id="CADEBC010000540">
    <property type="protein sequence ID" value="CAB3250379.1"/>
    <property type="molecule type" value="Genomic_DNA"/>
</dbReference>
<dbReference type="AlphaFoldDB" id="A0A8S0ZH75"/>
<reference evidence="4 5" key="1">
    <citation type="submission" date="2020-04" db="EMBL/GenBank/DDBJ databases">
        <authorList>
            <person name="Wallbank WR R."/>
            <person name="Pardo Diaz C."/>
            <person name="Kozak K."/>
            <person name="Martin S."/>
            <person name="Jiggins C."/>
            <person name="Moest M."/>
            <person name="Warren A I."/>
            <person name="Byers J.R.P. K."/>
            <person name="Montejo-Kovacevich G."/>
            <person name="Yen C E."/>
        </authorList>
    </citation>
    <scope>NUCLEOTIDE SEQUENCE [LARGE SCALE GENOMIC DNA]</scope>
</reference>
<feature type="compositionally biased region" description="Basic and acidic residues" evidence="1">
    <location>
        <begin position="171"/>
        <end position="183"/>
    </location>
</feature>
<organism evidence="2 5">
    <name type="scientific">Arctia plantaginis</name>
    <name type="common">Wood tiger moth</name>
    <name type="synonym">Phalaena plantaginis</name>
    <dbReference type="NCBI Taxonomy" id="874455"/>
    <lineage>
        <taxon>Eukaryota</taxon>
        <taxon>Metazoa</taxon>
        <taxon>Ecdysozoa</taxon>
        <taxon>Arthropoda</taxon>
        <taxon>Hexapoda</taxon>
        <taxon>Insecta</taxon>
        <taxon>Pterygota</taxon>
        <taxon>Neoptera</taxon>
        <taxon>Endopterygota</taxon>
        <taxon>Lepidoptera</taxon>
        <taxon>Glossata</taxon>
        <taxon>Ditrysia</taxon>
        <taxon>Noctuoidea</taxon>
        <taxon>Erebidae</taxon>
        <taxon>Arctiinae</taxon>
        <taxon>Arctia</taxon>
    </lineage>
</organism>
<dbReference type="Proteomes" id="UP000494106">
    <property type="component" value="Unassembled WGS sequence"/>
</dbReference>
<feature type="region of interest" description="Disordered" evidence="1">
    <location>
        <begin position="171"/>
        <end position="200"/>
    </location>
</feature>